<dbReference type="RefSeq" id="WP_268045676.1">
    <property type="nucleotide sequence ID" value="NZ_CP104064.1"/>
</dbReference>
<evidence type="ECO:0000313" key="2">
    <source>
        <dbReference type="Proteomes" id="UP001164803"/>
    </source>
</evidence>
<keyword evidence="2" id="KW-1185">Reference proteome</keyword>
<sequence length="314" mass="35920">MNIIEAALRVGQQLKTIDEGKELVETYDSVKQSLSAEYVSTFRKASKGMRHFFSFPYALALLEGNSVREDLPEPFKDEIKIIIGSKEVNRLSMLSEKVGQNLEQMLMEAMNPQTTPKTFGRLNSTIKLQRALQDFRFTLQRSGIIQQLFTFLDPKTRQLPPIVGQFEKHKSTMPHPFSRDIRRTISEMASAEQERRLLTTVYVFSVLLDLVKQMVFESLLNEVIEIPENCIDAIAIRHAGHIRVLSMRLSPAMMGIMSWHGHFAQLRIAGLNETAIVTRKNLRWGQSVSDGFRLRVQGYFYPDTDGNILKAVRD</sequence>
<name>A0ABY6Z6H0_9BACL</name>
<dbReference type="EMBL" id="CP104064">
    <property type="protein sequence ID" value="WAH38118.1"/>
    <property type="molecule type" value="Genomic_DNA"/>
</dbReference>
<proteinExistence type="predicted"/>
<gene>
    <name evidence="1" type="ORF">NZD86_06415</name>
</gene>
<accession>A0ABY6Z6H0</accession>
<reference evidence="1" key="1">
    <citation type="submission" date="2022-08" db="EMBL/GenBank/DDBJ databases">
        <title>Alicyclobacillus dauci DSM2870, complete genome.</title>
        <authorList>
            <person name="Wang Q."/>
            <person name="Cai R."/>
            <person name="Wang Z."/>
        </authorList>
    </citation>
    <scope>NUCLEOTIDE SEQUENCE</scope>
    <source>
        <strain evidence="1">DSM 28700</strain>
    </source>
</reference>
<evidence type="ECO:0000313" key="1">
    <source>
        <dbReference type="EMBL" id="WAH38118.1"/>
    </source>
</evidence>
<protein>
    <submittedName>
        <fullName evidence="1">Uncharacterized protein</fullName>
    </submittedName>
</protein>
<dbReference type="Proteomes" id="UP001164803">
    <property type="component" value="Chromosome"/>
</dbReference>
<organism evidence="1 2">
    <name type="scientific">Alicyclobacillus dauci</name>
    <dbReference type="NCBI Taxonomy" id="1475485"/>
    <lineage>
        <taxon>Bacteria</taxon>
        <taxon>Bacillati</taxon>
        <taxon>Bacillota</taxon>
        <taxon>Bacilli</taxon>
        <taxon>Bacillales</taxon>
        <taxon>Alicyclobacillaceae</taxon>
        <taxon>Alicyclobacillus</taxon>
    </lineage>
</organism>